<evidence type="ECO:0000313" key="3">
    <source>
        <dbReference type="Proteomes" id="UP000253845"/>
    </source>
</evidence>
<dbReference type="EMBL" id="KZ851912">
    <property type="protein sequence ID" value="RDH20874.1"/>
    <property type="molecule type" value="Genomic_DNA"/>
</dbReference>
<accession>A0A370BYT6</accession>
<proteinExistence type="predicted"/>
<evidence type="ECO:0000256" key="1">
    <source>
        <dbReference type="SAM" id="SignalP"/>
    </source>
</evidence>
<evidence type="ECO:0000313" key="2">
    <source>
        <dbReference type="EMBL" id="RDH20874.1"/>
    </source>
</evidence>
<reference evidence="2 3" key="1">
    <citation type="submission" date="2018-07" db="EMBL/GenBank/DDBJ databases">
        <title>Section-level genome sequencing of Aspergillus section Nigri to investigate inter- and intra-species variation.</title>
        <authorList>
            <consortium name="DOE Joint Genome Institute"/>
            <person name="Vesth T.C."/>
            <person name="Nybo J.L."/>
            <person name="Theobald S."/>
            <person name="Frisvad J.C."/>
            <person name="Larsen T.O."/>
            <person name="Nielsen K.F."/>
            <person name="Hoof J.B."/>
            <person name="Brandl J."/>
            <person name="Salamov A."/>
            <person name="Riley R."/>
            <person name="Gladden J.M."/>
            <person name="Phatale P."/>
            <person name="Nielsen M.T."/>
            <person name="Lyhne E.K."/>
            <person name="Kogle M.E."/>
            <person name="Strasser K."/>
            <person name="McDonnell E."/>
            <person name="Barry K."/>
            <person name="Clum A."/>
            <person name="Chen C."/>
            <person name="Nolan M."/>
            <person name="Sandor L."/>
            <person name="Kuo A."/>
            <person name="Lipzen A."/>
            <person name="Hainaut M."/>
            <person name="Drula E."/>
            <person name="Tsang A."/>
            <person name="Magnuson J.K."/>
            <person name="Henrissat B."/>
            <person name="Wiebenga A."/>
            <person name="Simmons B.A."/>
            <person name="Makela M.R."/>
            <person name="De vries R.P."/>
            <person name="Grigoriev I.V."/>
            <person name="Mortensen U.H."/>
            <person name="Baker S.E."/>
            <person name="Andersen M.R."/>
        </authorList>
    </citation>
    <scope>NUCLEOTIDE SEQUENCE [LARGE SCALE GENOMIC DNA]</scope>
    <source>
        <strain evidence="2 3">ATCC 13496</strain>
    </source>
</reference>
<keyword evidence="1" id="KW-0732">Signal</keyword>
<feature type="signal peptide" evidence="1">
    <location>
        <begin position="1"/>
        <end position="20"/>
    </location>
</feature>
<dbReference type="Proteomes" id="UP000253845">
    <property type="component" value="Unassembled WGS sequence"/>
</dbReference>
<feature type="chain" id="PRO_5016810310" evidence="1">
    <location>
        <begin position="21"/>
        <end position="160"/>
    </location>
</feature>
<organism evidence="2 3">
    <name type="scientific">Aspergillus niger ATCC 13496</name>
    <dbReference type="NCBI Taxonomy" id="1353008"/>
    <lineage>
        <taxon>Eukaryota</taxon>
        <taxon>Fungi</taxon>
        <taxon>Dikarya</taxon>
        <taxon>Ascomycota</taxon>
        <taxon>Pezizomycotina</taxon>
        <taxon>Eurotiomycetes</taxon>
        <taxon>Eurotiomycetidae</taxon>
        <taxon>Eurotiales</taxon>
        <taxon>Aspergillaceae</taxon>
        <taxon>Aspergillus</taxon>
        <taxon>Aspergillus subgen. Circumdati</taxon>
    </lineage>
</organism>
<name>A0A370BYT6_ASPNG</name>
<sequence>MKLILTATITTLLAALTCQAAPSFSFRIGYRGSTEYAVAKPDAENANETIAFSSLNTYGLQGLDQWESSNTNQGFMIRNVALRSYISCSGQSATCDLTEDEGTSFQSIQTTNIDGVNYYHLFATTIEDIDGGLTWVLEGGDYLRIGVLDVKNERQEISLQ</sequence>
<protein>
    <submittedName>
        <fullName evidence="2">Uncharacterized protein</fullName>
    </submittedName>
</protein>
<dbReference type="VEuPathDB" id="FungiDB:M747DRAFT_304855"/>
<gene>
    <name evidence="2" type="ORF">M747DRAFT_304855</name>
</gene>
<dbReference type="AlphaFoldDB" id="A0A370BYT6"/>